<protein>
    <submittedName>
        <fullName evidence="2">Glucokinase</fullName>
    </submittedName>
</protein>
<proteinExistence type="inferred from homology"/>
<accession>A0A4R8CGQ8</accession>
<gene>
    <name evidence="2" type="ORF">EV653_0615</name>
</gene>
<comment type="similarity">
    <text evidence="1">Belongs to the ROK (NagC/XylR) family.</text>
</comment>
<dbReference type="InterPro" id="IPR049874">
    <property type="entry name" value="ROK_cs"/>
</dbReference>
<dbReference type="Pfam" id="PF00480">
    <property type="entry name" value="ROK"/>
    <property type="match status" value="1"/>
</dbReference>
<evidence type="ECO:0000313" key="3">
    <source>
        <dbReference type="Proteomes" id="UP000295146"/>
    </source>
</evidence>
<organism evidence="2 3">
    <name type="scientific">Kribbella pratensis</name>
    <dbReference type="NCBI Taxonomy" id="2512112"/>
    <lineage>
        <taxon>Bacteria</taxon>
        <taxon>Bacillati</taxon>
        <taxon>Actinomycetota</taxon>
        <taxon>Actinomycetes</taxon>
        <taxon>Propionibacteriales</taxon>
        <taxon>Kribbellaceae</taxon>
        <taxon>Kribbella</taxon>
    </lineage>
</organism>
<dbReference type="Proteomes" id="UP000295146">
    <property type="component" value="Unassembled WGS sequence"/>
</dbReference>
<dbReference type="SUPFAM" id="SSF53067">
    <property type="entry name" value="Actin-like ATPase domain"/>
    <property type="match status" value="1"/>
</dbReference>
<comment type="caution">
    <text evidence="2">The sequence shown here is derived from an EMBL/GenBank/DDBJ whole genome shotgun (WGS) entry which is preliminary data.</text>
</comment>
<keyword evidence="3" id="KW-1185">Reference proteome</keyword>
<dbReference type="Gene3D" id="3.30.420.40">
    <property type="match status" value="2"/>
</dbReference>
<dbReference type="InterPro" id="IPR043129">
    <property type="entry name" value="ATPase_NBD"/>
</dbReference>
<evidence type="ECO:0000313" key="2">
    <source>
        <dbReference type="EMBL" id="TDW75482.1"/>
    </source>
</evidence>
<name>A0A4R8CGQ8_9ACTN</name>
<dbReference type="AlphaFoldDB" id="A0A4R8CGQ8"/>
<dbReference type="EMBL" id="SODP01000001">
    <property type="protein sequence ID" value="TDW75482.1"/>
    <property type="molecule type" value="Genomic_DNA"/>
</dbReference>
<reference evidence="2 3" key="1">
    <citation type="submission" date="2019-03" db="EMBL/GenBank/DDBJ databases">
        <title>Genomic Encyclopedia of Type Strains, Phase III (KMG-III): the genomes of soil and plant-associated and newly described type strains.</title>
        <authorList>
            <person name="Whitman W."/>
        </authorList>
    </citation>
    <scope>NUCLEOTIDE SEQUENCE [LARGE SCALE GENOMIC DNA]</scope>
    <source>
        <strain evidence="2 3">VKM Ac-2573</strain>
    </source>
</reference>
<dbReference type="PANTHER" id="PTHR18964:SF169">
    <property type="entry name" value="N-ACETYLMANNOSAMINE KINASE"/>
    <property type="match status" value="1"/>
</dbReference>
<dbReference type="PANTHER" id="PTHR18964">
    <property type="entry name" value="ROK (REPRESSOR, ORF, KINASE) FAMILY"/>
    <property type="match status" value="1"/>
</dbReference>
<dbReference type="PROSITE" id="PS01125">
    <property type="entry name" value="ROK"/>
    <property type="match status" value="1"/>
</dbReference>
<evidence type="ECO:0000256" key="1">
    <source>
        <dbReference type="ARBA" id="ARBA00006479"/>
    </source>
</evidence>
<sequence length="349" mass="35296">MAVNCRLPAGLPRLLAITSVCSSRLRITLSLDLTALTGGTMSDDEAMARETVLGIDIGGTKMAAALVSADGTILTGDRILTPAGEADEVFAALGELITRVRGDVTPMAVGIGSAGPLDQQHGLVSPVNIAGWRNFPLVDRVRALTGDVPVALGLDGHCFALGEFWSGAGRDADTLLGIVVSTGVGGGLVVDGRPWIGQSGNAAHIGHVVVDQDGESCACGSNGCVEAYASGPRMVARAKRRGWRTDEDVDAAVLAADAAAGDALALAIFDDGAQALAAGIVATAVTVDLTTVVIGGGVAKAGPVLFDPVQAWVKRLAQLPFVADLTVEPAQLDNAGLLGAAHLAWASVA</sequence>
<dbReference type="InterPro" id="IPR000600">
    <property type="entry name" value="ROK"/>
</dbReference>